<dbReference type="AlphaFoldDB" id="A0A2S3ZBY7"/>
<evidence type="ECO:0000313" key="1">
    <source>
        <dbReference type="EMBL" id="POH62990.1"/>
    </source>
</evidence>
<dbReference type="Proteomes" id="UP000237340">
    <property type="component" value="Unassembled WGS sequence"/>
</dbReference>
<dbReference type="EMBL" id="PPXD01000024">
    <property type="protein sequence ID" value="POH62990.1"/>
    <property type="molecule type" value="Genomic_DNA"/>
</dbReference>
<sequence length="229" mass="23654">MGSRFCGGGGMRISDRAWMGRMMKTRMGKIGTGILAVALALGSSLAASTADQADTVDAVDDQVTMTLTFNGFNAERAATYGYDVRTDDDGWQYAVPTGTPAESAEGATPKFNPETGEVKTADGARNTVIGSCGTSTLTLYIKASGYTAYNLNGSLGGAISHQWGINLSASTGSQYVNRNGLPPFPGAQNWGTNFSYNVGAAATGATVNGVAGVDCTDGPRLLHKRGATR</sequence>
<name>A0A2S3ZBY7_9MICO</name>
<keyword evidence="2" id="KW-1185">Reference proteome</keyword>
<protein>
    <submittedName>
        <fullName evidence="1">Uncharacterized protein</fullName>
    </submittedName>
</protein>
<evidence type="ECO:0000313" key="2">
    <source>
        <dbReference type="Proteomes" id="UP000237340"/>
    </source>
</evidence>
<proteinExistence type="predicted"/>
<organism evidence="1 2">
    <name type="scientific">Cryobacterium zongtaii</name>
    <dbReference type="NCBI Taxonomy" id="1259217"/>
    <lineage>
        <taxon>Bacteria</taxon>
        <taxon>Bacillati</taxon>
        <taxon>Actinomycetota</taxon>
        <taxon>Actinomycetes</taxon>
        <taxon>Micrococcales</taxon>
        <taxon>Microbacteriaceae</taxon>
        <taxon>Cryobacterium</taxon>
    </lineage>
</organism>
<accession>A0A2S3ZBY7</accession>
<gene>
    <name evidence="1" type="ORF">C3B61_15035</name>
</gene>
<comment type="caution">
    <text evidence="1">The sequence shown here is derived from an EMBL/GenBank/DDBJ whole genome shotgun (WGS) entry which is preliminary data.</text>
</comment>
<reference evidence="1 2" key="1">
    <citation type="submission" date="2018-01" db="EMBL/GenBank/DDBJ databases">
        <title>Cryobacterium sp. nov., from glaciers in China.</title>
        <authorList>
            <person name="Liu Q."/>
            <person name="Xin Y.-H."/>
        </authorList>
    </citation>
    <scope>NUCLEOTIDE SEQUENCE [LARGE SCALE GENOMIC DNA]</scope>
    <source>
        <strain evidence="1 2">TMN-42</strain>
    </source>
</reference>